<accession>A0ABU3T8Q0</accession>
<evidence type="ECO:0000313" key="3">
    <source>
        <dbReference type="Proteomes" id="UP001263371"/>
    </source>
</evidence>
<name>A0ABU3T8Q0_9MICO</name>
<dbReference type="Proteomes" id="UP001263371">
    <property type="component" value="Unassembled WGS sequence"/>
</dbReference>
<feature type="compositionally biased region" description="Basic and acidic residues" evidence="1">
    <location>
        <begin position="1"/>
        <end position="17"/>
    </location>
</feature>
<comment type="caution">
    <text evidence="2">The sequence shown here is derived from an EMBL/GenBank/DDBJ whole genome shotgun (WGS) entry which is preliminary data.</text>
</comment>
<proteinExistence type="predicted"/>
<evidence type="ECO:0000313" key="2">
    <source>
        <dbReference type="EMBL" id="MDU0367742.1"/>
    </source>
</evidence>
<keyword evidence="3" id="KW-1185">Reference proteome</keyword>
<gene>
    <name evidence="2" type="ORF">RWH45_10995</name>
</gene>
<reference evidence="2 3" key="1">
    <citation type="submission" date="2023-09" db="EMBL/GenBank/DDBJ databases">
        <title>Microbacterium fusihabitans sp. nov., Microbacterium phycihabitans sp. nov., and Microbacterium cervinum sp. nov., isolated from dried seaweeds of beach.</title>
        <authorList>
            <person name="Lee S.D."/>
        </authorList>
    </citation>
    <scope>NUCLEOTIDE SEQUENCE [LARGE SCALE GENOMIC DNA]</scope>
    <source>
        <strain evidence="2 3">KSW4-17</strain>
    </source>
</reference>
<dbReference type="EMBL" id="JAWDIS010000002">
    <property type="protein sequence ID" value="MDU0367742.1"/>
    <property type="molecule type" value="Genomic_DNA"/>
</dbReference>
<organism evidence="2 3">
    <name type="scientific">Microbacterium galbum</name>
    <dbReference type="NCBI Taxonomy" id="3075994"/>
    <lineage>
        <taxon>Bacteria</taxon>
        <taxon>Bacillati</taxon>
        <taxon>Actinomycetota</taxon>
        <taxon>Actinomycetes</taxon>
        <taxon>Micrococcales</taxon>
        <taxon>Microbacteriaceae</taxon>
        <taxon>Microbacterium</taxon>
    </lineage>
</organism>
<sequence length="51" mass="5691">MRLDADDALPLRRRDDAGLDELADDPHDLVRRSATPSRALRRGVADARDHA</sequence>
<dbReference type="RefSeq" id="WP_315994937.1">
    <property type="nucleotide sequence ID" value="NZ_JAWDIS010000002.1"/>
</dbReference>
<evidence type="ECO:0000256" key="1">
    <source>
        <dbReference type="SAM" id="MobiDB-lite"/>
    </source>
</evidence>
<protein>
    <submittedName>
        <fullName evidence="2">Uncharacterized protein</fullName>
    </submittedName>
</protein>
<feature type="region of interest" description="Disordered" evidence="1">
    <location>
        <begin position="1"/>
        <end position="51"/>
    </location>
</feature>